<keyword evidence="1" id="KW-0489">Methyltransferase</keyword>
<dbReference type="Proteomes" id="UP000007264">
    <property type="component" value="Unassembled WGS sequence"/>
</dbReference>
<dbReference type="RefSeq" id="XP_005649331.1">
    <property type="nucleotide sequence ID" value="XM_005649274.1"/>
</dbReference>
<dbReference type="SUPFAM" id="SSF53335">
    <property type="entry name" value="S-adenosyl-L-methionine-dependent methyltransferases"/>
    <property type="match status" value="1"/>
</dbReference>
<evidence type="ECO:0000313" key="1">
    <source>
        <dbReference type="EMBL" id="EIE24787.1"/>
    </source>
</evidence>
<dbReference type="GO" id="GO:0008168">
    <property type="term" value="F:methyltransferase activity"/>
    <property type="evidence" value="ECO:0007669"/>
    <property type="project" value="UniProtKB-KW"/>
</dbReference>
<name>I0Z2B8_COCSC</name>
<dbReference type="KEGG" id="csl:COCSUDRAFT_62197"/>
<comment type="caution">
    <text evidence="1">The sequence shown here is derived from an EMBL/GenBank/DDBJ whole genome shotgun (WGS) entry which is preliminary data.</text>
</comment>
<dbReference type="Pfam" id="PF10294">
    <property type="entry name" value="Methyltransf_16"/>
    <property type="match status" value="1"/>
</dbReference>
<dbReference type="GeneID" id="17042788"/>
<dbReference type="eggNOG" id="KOG2793">
    <property type="taxonomic scope" value="Eukaryota"/>
</dbReference>
<evidence type="ECO:0000313" key="2">
    <source>
        <dbReference type="Proteomes" id="UP000007264"/>
    </source>
</evidence>
<dbReference type="GO" id="GO:0032259">
    <property type="term" value="P:methylation"/>
    <property type="evidence" value="ECO:0007669"/>
    <property type="project" value="UniProtKB-KW"/>
</dbReference>
<sequence>MPENLVDDIGLDIWPASGILCRFLTDHPAFAKIATSVLELGAGLLAALLGEASLTLSDYDPQVLDVLQQNLDANGLSGRGRVQQIDWKRWRGDPDFGRFDLLLGADLLYASTIVKDFVEVLKLLLDPRGVFLMAHQTRRSIVLDPKTRIPRLEDFDEPLERFKKIAKEAGMHLRELLVVKPETPGSMSDGEFCVLAVGWERSDLESLPL</sequence>
<dbReference type="Gene3D" id="3.40.50.150">
    <property type="entry name" value="Vaccinia Virus protein VP39"/>
    <property type="match status" value="1"/>
</dbReference>
<organism evidence="1 2">
    <name type="scientific">Coccomyxa subellipsoidea (strain C-169)</name>
    <name type="common">Green microalga</name>
    <dbReference type="NCBI Taxonomy" id="574566"/>
    <lineage>
        <taxon>Eukaryota</taxon>
        <taxon>Viridiplantae</taxon>
        <taxon>Chlorophyta</taxon>
        <taxon>core chlorophytes</taxon>
        <taxon>Trebouxiophyceae</taxon>
        <taxon>Trebouxiophyceae incertae sedis</taxon>
        <taxon>Coccomyxaceae</taxon>
        <taxon>Coccomyxa</taxon>
        <taxon>Coccomyxa subellipsoidea</taxon>
    </lineage>
</organism>
<dbReference type="OrthoDB" id="413520at2759"/>
<protein>
    <submittedName>
        <fullName evidence="1">S-adenosyl-L-methionine-dependent methyltransferase</fullName>
    </submittedName>
</protein>
<keyword evidence="2" id="KW-1185">Reference proteome</keyword>
<dbReference type="AlphaFoldDB" id="I0Z2B8"/>
<dbReference type="EMBL" id="AGSI01000005">
    <property type="protein sequence ID" value="EIE24787.1"/>
    <property type="molecule type" value="Genomic_DNA"/>
</dbReference>
<keyword evidence="1" id="KW-0808">Transferase</keyword>
<dbReference type="InterPro" id="IPR029063">
    <property type="entry name" value="SAM-dependent_MTases_sf"/>
</dbReference>
<reference evidence="1 2" key="1">
    <citation type="journal article" date="2012" name="Genome Biol.">
        <title>The genome of the polar eukaryotic microalga coccomyxa subellipsoidea reveals traits of cold adaptation.</title>
        <authorList>
            <person name="Blanc G."/>
            <person name="Agarkova I."/>
            <person name="Grimwood J."/>
            <person name="Kuo A."/>
            <person name="Brueggeman A."/>
            <person name="Dunigan D."/>
            <person name="Gurnon J."/>
            <person name="Ladunga I."/>
            <person name="Lindquist E."/>
            <person name="Lucas S."/>
            <person name="Pangilinan J."/>
            <person name="Proschold T."/>
            <person name="Salamov A."/>
            <person name="Schmutz J."/>
            <person name="Weeks D."/>
            <person name="Yamada T."/>
            <person name="Claverie J.M."/>
            <person name="Grigoriev I."/>
            <person name="Van Etten J."/>
            <person name="Lomsadze A."/>
            <person name="Borodovsky M."/>
        </authorList>
    </citation>
    <scope>NUCLEOTIDE SEQUENCE [LARGE SCALE GENOMIC DNA]</scope>
    <source>
        <strain evidence="1 2">C-169</strain>
    </source>
</reference>
<dbReference type="STRING" id="574566.I0Z2B8"/>
<accession>I0Z2B8</accession>
<dbReference type="InterPro" id="IPR019410">
    <property type="entry name" value="Methyltransf_16"/>
</dbReference>
<dbReference type="PANTHER" id="PTHR14614:SF132">
    <property type="entry name" value="PROTEIN-LYSINE METHYLTRANSFERASE C42C1.13"/>
    <property type="match status" value="1"/>
</dbReference>
<dbReference type="PANTHER" id="PTHR14614">
    <property type="entry name" value="HEPATOCELLULAR CARCINOMA-ASSOCIATED ANTIGEN"/>
    <property type="match status" value="1"/>
</dbReference>
<proteinExistence type="predicted"/>
<gene>
    <name evidence="1" type="ORF">COCSUDRAFT_62197</name>
</gene>